<feature type="region of interest" description="Disordered" evidence="2">
    <location>
        <begin position="180"/>
        <end position="234"/>
    </location>
</feature>
<keyword evidence="3" id="KW-0812">Transmembrane</keyword>
<sequence>MAGAESYTAEGEDQPSEELSYSVSFFFRYRQLAQDFGKKLADMIDVWSRARSQPGVEALELFIREEWGKIDEQFTFEEDKVQIHVRCLIVCLCVAEIIAAALLVVIGDEKHNGLEPLRTMLTGVFLDAIIPEKLLPKEVRRVMRTLRRQANKDLLESAYSPVGDLWQGFRGILRDNYVDDDPLKEAPQPVTSNGQDSHVKWSIPAPRESDVSVSHVRRHGSHLNDPSGSPSSRSLIFEDSQIRPSRLSIAPPSLPRSNPVISQASSRRVSTTSVIGPSYGRPIDESVANASQYYQPATSFGGQTGSHFEVTEPIKSGSVNASDRHKALRVEYFDPDDMESFVNAINEVWQQLEVICEGRYALQILLDQKGAASKVTMLAAAPAEAPARVRERCEICGSLEHERDKCRFTLKNPCRRCGEEGHSEFVCPSRSCKSAAQVHTTHKDSASEASSSSSGSPVTAGAMVLRLHSSTVTRASRADVPVEIDGYSPLTLRNG</sequence>
<proteinExistence type="predicted"/>
<dbReference type="OrthoDB" id="10369380at2759"/>
<dbReference type="EMBL" id="JABANP010000002">
    <property type="protein sequence ID" value="KAF4697567.1"/>
    <property type="molecule type" value="Genomic_DNA"/>
</dbReference>
<keyword evidence="1" id="KW-0862">Zinc</keyword>
<dbReference type="GO" id="GO:0008270">
    <property type="term" value="F:zinc ion binding"/>
    <property type="evidence" value="ECO:0007669"/>
    <property type="project" value="UniProtKB-KW"/>
</dbReference>
<dbReference type="PROSITE" id="PS50158">
    <property type="entry name" value="ZF_CCHC"/>
    <property type="match status" value="1"/>
</dbReference>
<evidence type="ECO:0000313" key="5">
    <source>
        <dbReference type="EMBL" id="KAF4697567.1"/>
    </source>
</evidence>
<evidence type="ECO:0000259" key="4">
    <source>
        <dbReference type="PROSITE" id="PS50158"/>
    </source>
</evidence>
<name>A0A7J6PNT6_PEROL</name>
<dbReference type="Gene3D" id="4.10.60.10">
    <property type="entry name" value="Zinc finger, CCHC-type"/>
    <property type="match status" value="1"/>
</dbReference>
<evidence type="ECO:0000313" key="6">
    <source>
        <dbReference type="Proteomes" id="UP000541610"/>
    </source>
</evidence>
<reference evidence="5 6" key="1">
    <citation type="submission" date="2020-04" db="EMBL/GenBank/DDBJ databases">
        <title>Perkinsus olseni comparative genomics.</title>
        <authorList>
            <person name="Bogema D.R."/>
        </authorList>
    </citation>
    <scope>NUCLEOTIDE SEQUENCE [LARGE SCALE GENOMIC DNA]</scope>
    <source>
        <strain evidence="5">00978-12</strain>
    </source>
</reference>
<keyword evidence="3" id="KW-0472">Membrane</keyword>
<dbReference type="GO" id="GO:0003676">
    <property type="term" value="F:nucleic acid binding"/>
    <property type="evidence" value="ECO:0007669"/>
    <property type="project" value="InterPro"/>
</dbReference>
<comment type="caution">
    <text evidence="5">The sequence shown here is derived from an EMBL/GenBank/DDBJ whole genome shotgun (WGS) entry which is preliminary data.</text>
</comment>
<dbReference type="SUPFAM" id="SSF57756">
    <property type="entry name" value="Retrovirus zinc finger-like domains"/>
    <property type="match status" value="1"/>
</dbReference>
<protein>
    <recommendedName>
        <fullName evidence="4">CCHC-type domain-containing protein</fullName>
    </recommendedName>
</protein>
<dbReference type="Proteomes" id="UP000541610">
    <property type="component" value="Unassembled WGS sequence"/>
</dbReference>
<organism evidence="5 6">
    <name type="scientific">Perkinsus olseni</name>
    <name type="common">Perkinsus atlanticus</name>
    <dbReference type="NCBI Taxonomy" id="32597"/>
    <lineage>
        <taxon>Eukaryota</taxon>
        <taxon>Sar</taxon>
        <taxon>Alveolata</taxon>
        <taxon>Perkinsozoa</taxon>
        <taxon>Perkinsea</taxon>
        <taxon>Perkinsida</taxon>
        <taxon>Perkinsidae</taxon>
        <taxon>Perkinsus</taxon>
    </lineage>
</organism>
<feature type="region of interest" description="Disordered" evidence="2">
    <location>
        <begin position="246"/>
        <end position="277"/>
    </location>
</feature>
<feature type="transmembrane region" description="Helical" evidence="3">
    <location>
        <begin position="87"/>
        <end position="107"/>
    </location>
</feature>
<gene>
    <name evidence="5" type="ORF">FOZ60_004439</name>
</gene>
<feature type="compositionally biased region" description="Polar residues" evidence="2">
    <location>
        <begin position="255"/>
        <end position="275"/>
    </location>
</feature>
<keyword evidence="1" id="KW-0479">Metal-binding</keyword>
<dbReference type="InterPro" id="IPR001878">
    <property type="entry name" value="Znf_CCHC"/>
</dbReference>
<dbReference type="AlphaFoldDB" id="A0A7J6PNT6"/>
<evidence type="ECO:0000256" key="3">
    <source>
        <dbReference type="SAM" id="Phobius"/>
    </source>
</evidence>
<evidence type="ECO:0000256" key="1">
    <source>
        <dbReference type="PROSITE-ProRule" id="PRU00047"/>
    </source>
</evidence>
<feature type="domain" description="CCHC-type" evidence="4">
    <location>
        <begin position="414"/>
        <end position="429"/>
    </location>
</feature>
<feature type="compositionally biased region" description="Polar residues" evidence="2">
    <location>
        <begin position="224"/>
        <end position="234"/>
    </location>
</feature>
<accession>A0A7J6PNT6</accession>
<dbReference type="InterPro" id="IPR036875">
    <property type="entry name" value="Znf_CCHC_sf"/>
</dbReference>
<evidence type="ECO:0000256" key="2">
    <source>
        <dbReference type="SAM" id="MobiDB-lite"/>
    </source>
</evidence>
<keyword evidence="1" id="KW-0863">Zinc-finger</keyword>
<keyword evidence="3" id="KW-1133">Transmembrane helix</keyword>
<dbReference type="SMART" id="SM00343">
    <property type="entry name" value="ZnF_C2HC"/>
    <property type="match status" value="2"/>
</dbReference>